<name>A0A1Y5FB77_9BACT</name>
<gene>
    <name evidence="1" type="ORF">A9Q84_04875</name>
</gene>
<dbReference type="Proteomes" id="UP000196531">
    <property type="component" value="Unassembled WGS sequence"/>
</dbReference>
<organism evidence="1 2">
    <name type="scientific">Halobacteriovorax marinus</name>
    <dbReference type="NCBI Taxonomy" id="97084"/>
    <lineage>
        <taxon>Bacteria</taxon>
        <taxon>Pseudomonadati</taxon>
        <taxon>Bdellovibrionota</taxon>
        <taxon>Bacteriovoracia</taxon>
        <taxon>Bacteriovoracales</taxon>
        <taxon>Halobacteriovoraceae</taxon>
        <taxon>Halobacteriovorax</taxon>
    </lineage>
</organism>
<evidence type="ECO:0008006" key="3">
    <source>
        <dbReference type="Google" id="ProtNLM"/>
    </source>
</evidence>
<reference evidence="2" key="1">
    <citation type="journal article" date="2017" name="Proc. Natl. Acad. Sci. U.S.A.">
        <title>Simulation of Deepwater Horizon oil plume reveals substrate specialization within a complex community of hydrocarbon-degraders.</title>
        <authorList>
            <person name="Hu P."/>
            <person name="Dubinsky E.A."/>
            <person name="Probst A.J."/>
            <person name="Wang J."/>
            <person name="Sieber C.M.K."/>
            <person name="Tom L.M."/>
            <person name="Gardinali P."/>
            <person name="Banfield J.F."/>
            <person name="Atlas R.M."/>
            <person name="Andersen G.L."/>
        </authorList>
    </citation>
    <scope>NUCLEOTIDE SEQUENCE [LARGE SCALE GENOMIC DNA]</scope>
</reference>
<comment type="caution">
    <text evidence="1">The sequence shown here is derived from an EMBL/GenBank/DDBJ whole genome shotgun (WGS) entry which is preliminary data.</text>
</comment>
<dbReference type="AlphaFoldDB" id="A0A1Y5FB77"/>
<accession>A0A1Y5FB77</accession>
<dbReference type="EMBL" id="MAAO01000004">
    <property type="protein sequence ID" value="OUR98748.1"/>
    <property type="molecule type" value="Genomic_DNA"/>
</dbReference>
<protein>
    <recommendedName>
        <fullName evidence="3">Lipoprotein</fullName>
    </recommendedName>
</protein>
<evidence type="ECO:0000313" key="1">
    <source>
        <dbReference type="EMBL" id="OUR98748.1"/>
    </source>
</evidence>
<sequence length="166" mass="18916">MKSLVFITIVLSLFTSCKPDQVTNQYNQPKEVVVVPSGETSTPAIKKSLGGFSFDKEISLPVYSKSVEYKADSSLCVISYRHSNLDRSIKVKTILNVKRDSFYISTVYNTFSYTVYFNDNELELSSLSCEIQNGFDIFHNKNMLSTFKEFVRSSKIFSSEEIEANY</sequence>
<dbReference type="PROSITE" id="PS51257">
    <property type="entry name" value="PROKAR_LIPOPROTEIN"/>
    <property type="match status" value="1"/>
</dbReference>
<proteinExistence type="predicted"/>
<evidence type="ECO:0000313" key="2">
    <source>
        <dbReference type="Proteomes" id="UP000196531"/>
    </source>
</evidence>